<dbReference type="EMBL" id="AP023092">
    <property type="protein sequence ID" value="BCE27961.1"/>
    <property type="molecule type" value="Genomic_DNA"/>
</dbReference>
<evidence type="ECO:0000313" key="1">
    <source>
        <dbReference type="EMBL" id="BCE19130.1"/>
    </source>
</evidence>
<proteinExistence type="predicted"/>
<protein>
    <submittedName>
        <fullName evidence="3">Uncharacterized protein</fullName>
    </submittedName>
</protein>
<evidence type="ECO:0000313" key="3">
    <source>
        <dbReference type="EMBL" id="BCE88920.1"/>
    </source>
</evidence>
<reference evidence="2" key="3">
    <citation type="submission" date="2020-05" db="EMBL/GenBank/DDBJ databases">
        <title>Complete genome sequence of Bradyrhizobium diazoefficiens XF2 isolated from soybean nodule.</title>
        <authorList>
            <person name="Noda R."/>
            <person name="Kakizaki K."/>
            <person name="Minamisawa K."/>
        </authorList>
    </citation>
    <scope>NUCLEOTIDE SEQUENCE</scope>
    <source>
        <strain evidence="2">XF2</strain>
    </source>
</reference>
<reference evidence="3" key="2">
    <citation type="submission" date="2020-05" db="EMBL/GenBank/DDBJ databases">
        <title>Complete genome sequence of Bradyrhizobium diazoefficiens XF10 isolated from soybean nodule.</title>
        <authorList>
            <person name="Noda R."/>
            <person name="Kakizaki K."/>
            <person name="Minamisawa K."/>
        </authorList>
    </citation>
    <scope>NUCLEOTIDE SEQUENCE</scope>
    <source>
        <strain evidence="3">XF10</strain>
    </source>
</reference>
<organism evidence="3">
    <name type="scientific">Bradyrhizobium diazoefficiens</name>
    <dbReference type="NCBI Taxonomy" id="1355477"/>
    <lineage>
        <taxon>Bacteria</taxon>
        <taxon>Pseudomonadati</taxon>
        <taxon>Pseudomonadota</taxon>
        <taxon>Alphaproteobacteria</taxon>
        <taxon>Hyphomicrobiales</taxon>
        <taxon>Nitrobacteraceae</taxon>
        <taxon>Bradyrhizobium</taxon>
    </lineage>
</organism>
<accession>A0A810CND9</accession>
<dbReference type="AlphaFoldDB" id="A0A810CND9"/>
<reference evidence="1" key="1">
    <citation type="submission" date="2020-05" db="EMBL/GenBank/DDBJ databases">
        <title>Complete genome sequence of Bradyrhizobium diazoefficiens XF1 isolated from soybean nodule.</title>
        <authorList>
            <person name="Noda R."/>
            <person name="Kakizaki K."/>
            <person name="Minamisawa K."/>
        </authorList>
    </citation>
    <scope>NUCLEOTIDE SEQUENCE</scope>
    <source>
        <strain evidence="1">XF1</strain>
    </source>
</reference>
<name>A0A810CND9_9BRAD</name>
<evidence type="ECO:0000313" key="2">
    <source>
        <dbReference type="EMBL" id="BCE27961.1"/>
    </source>
</evidence>
<gene>
    <name evidence="3" type="ORF">XF10B_17180</name>
    <name evidence="1" type="ORF">XF1B_18110</name>
    <name evidence="2" type="ORF">XF2B_17300</name>
</gene>
<dbReference type="EMBL" id="AP023099">
    <property type="protein sequence ID" value="BCE88920.1"/>
    <property type="molecule type" value="Genomic_DNA"/>
</dbReference>
<sequence>MIRSRRLMRIFGPIVESFVLAMFDVKAHLRPRSAVRTQLIRDHHARRRAGGFQELLHEKLRSARVSSALDQDVENEAILVDSAPEPMLFARDRDNDLVQMPFVTAGGSALADPIGERLAEFPSPLAHGFIGHANATRRQHFLDHAQA</sequence>
<dbReference type="EMBL" id="AP023091">
    <property type="protein sequence ID" value="BCE19130.1"/>
    <property type="molecule type" value="Genomic_DNA"/>
</dbReference>